<feature type="compositionally biased region" description="Gly residues" evidence="1">
    <location>
        <begin position="170"/>
        <end position="182"/>
    </location>
</feature>
<accession>A0A8J3EEF9</accession>
<dbReference type="EMBL" id="BMKS01000025">
    <property type="protein sequence ID" value="GGG51625.1"/>
    <property type="molecule type" value="Genomic_DNA"/>
</dbReference>
<dbReference type="Proteomes" id="UP000597507">
    <property type="component" value="Unassembled WGS sequence"/>
</dbReference>
<evidence type="ECO:0000313" key="2">
    <source>
        <dbReference type="EMBL" id="GGG51625.1"/>
    </source>
</evidence>
<gene>
    <name evidence="2" type="ORF">GCM10010964_43520</name>
</gene>
<feature type="compositionally biased region" description="Basic residues" evidence="1">
    <location>
        <begin position="199"/>
        <end position="212"/>
    </location>
</feature>
<proteinExistence type="predicted"/>
<dbReference type="AlphaFoldDB" id="A0A8J3EEF9"/>
<name>A0A8J3EEF9_9PROT</name>
<reference evidence="2 3" key="1">
    <citation type="journal article" date="2014" name="Int. J. Syst. Evol. Microbiol.">
        <title>Complete genome sequence of Corynebacterium casei LMG S-19264T (=DSM 44701T), isolated from a smear-ripened cheese.</title>
        <authorList>
            <consortium name="US DOE Joint Genome Institute (JGI-PGF)"/>
            <person name="Walter F."/>
            <person name="Albersmeier A."/>
            <person name="Kalinowski J."/>
            <person name="Ruckert C."/>
        </authorList>
    </citation>
    <scope>NUCLEOTIDE SEQUENCE [LARGE SCALE GENOMIC DNA]</scope>
    <source>
        <strain evidence="2 3">CGMCC 1.16330</strain>
    </source>
</reference>
<keyword evidence="3" id="KW-1185">Reference proteome</keyword>
<comment type="caution">
    <text evidence="2">The sequence shown here is derived from an EMBL/GenBank/DDBJ whole genome shotgun (WGS) entry which is preliminary data.</text>
</comment>
<protein>
    <recommendedName>
        <fullName evidence="4">Terminase small subunit</fullName>
    </recommendedName>
</protein>
<organism evidence="2 3">
    <name type="scientific">Caldovatus sediminis</name>
    <dbReference type="NCBI Taxonomy" id="2041189"/>
    <lineage>
        <taxon>Bacteria</taxon>
        <taxon>Pseudomonadati</taxon>
        <taxon>Pseudomonadota</taxon>
        <taxon>Alphaproteobacteria</taxon>
        <taxon>Acetobacterales</taxon>
        <taxon>Roseomonadaceae</taxon>
        <taxon>Caldovatus</taxon>
    </lineage>
</organism>
<evidence type="ECO:0008006" key="4">
    <source>
        <dbReference type="Google" id="ProtNLM"/>
    </source>
</evidence>
<feature type="region of interest" description="Disordered" evidence="1">
    <location>
        <begin position="163"/>
        <end position="212"/>
    </location>
</feature>
<evidence type="ECO:0000256" key="1">
    <source>
        <dbReference type="SAM" id="MobiDB-lite"/>
    </source>
</evidence>
<sequence>MPKVASPPLPEVATAGQLARAVGVSERVISGRKADGRLPAHPDGGIALRPILRAGIEALAARQRGASPDDLDLNAERARLAKEQADAQEMKNAVTRGELVPRQDVVAGMQVAFAHARARLLSLPAKAAPLLLGETSPAVVRDKLTDLVHECCGELAATRAVPAAPDRPADGGGGDGGVGGLGAASAADGERMGGPFPRAQRRGQRRARAVAD</sequence>
<evidence type="ECO:0000313" key="3">
    <source>
        <dbReference type="Proteomes" id="UP000597507"/>
    </source>
</evidence>